<organism evidence="4 5">
    <name type="scientific">Acetobacter ascendens</name>
    <dbReference type="NCBI Taxonomy" id="481146"/>
    <lineage>
        <taxon>Bacteria</taxon>
        <taxon>Pseudomonadati</taxon>
        <taxon>Pseudomonadota</taxon>
        <taxon>Alphaproteobacteria</taxon>
        <taxon>Acetobacterales</taxon>
        <taxon>Acetobacteraceae</taxon>
        <taxon>Acetobacter</taxon>
    </lineage>
</organism>
<evidence type="ECO:0000256" key="1">
    <source>
        <dbReference type="ARBA" id="ARBA00001946"/>
    </source>
</evidence>
<dbReference type="KEGG" id="aasc:A4S02_08705"/>
<dbReference type="GO" id="GO:0016787">
    <property type="term" value="F:hydrolase activity"/>
    <property type="evidence" value="ECO:0007669"/>
    <property type="project" value="UniProtKB-KW"/>
</dbReference>
<dbReference type="InterPro" id="IPR000086">
    <property type="entry name" value="NUDIX_hydrolase_dom"/>
</dbReference>
<name>A0A1D8QWW6_9PROT</name>
<dbReference type="Gene3D" id="3.90.79.10">
    <property type="entry name" value="Nucleoside Triphosphate Pyrophosphohydrolase"/>
    <property type="match status" value="1"/>
</dbReference>
<evidence type="ECO:0000259" key="3">
    <source>
        <dbReference type="PROSITE" id="PS51462"/>
    </source>
</evidence>
<protein>
    <submittedName>
        <fullName evidence="4">DNA mismatch repair protein MutT</fullName>
    </submittedName>
</protein>
<dbReference type="CDD" id="cd04690">
    <property type="entry name" value="NUDIX_Hydrolase"/>
    <property type="match status" value="1"/>
</dbReference>
<dbReference type="Pfam" id="PF00293">
    <property type="entry name" value="NUDIX"/>
    <property type="match status" value="1"/>
</dbReference>
<dbReference type="PANTHER" id="PTHR43046">
    <property type="entry name" value="GDP-MANNOSE MANNOSYL HYDROLASE"/>
    <property type="match status" value="1"/>
</dbReference>
<keyword evidence="2" id="KW-0378">Hydrolase</keyword>
<evidence type="ECO:0000313" key="4">
    <source>
        <dbReference type="EMBL" id="AOW46833.1"/>
    </source>
</evidence>
<dbReference type="RefSeq" id="WP_070323531.1">
    <property type="nucleotide sequence ID" value="NZ_CP015164.1"/>
</dbReference>
<dbReference type="InterPro" id="IPR015797">
    <property type="entry name" value="NUDIX_hydrolase-like_dom_sf"/>
</dbReference>
<keyword evidence="5" id="KW-1185">Reference proteome</keyword>
<dbReference type="PANTHER" id="PTHR43046:SF2">
    <property type="entry name" value="8-OXO-DGTP DIPHOSPHATASE-RELATED"/>
    <property type="match status" value="1"/>
</dbReference>
<comment type="cofactor">
    <cofactor evidence="1">
        <name>Mg(2+)</name>
        <dbReference type="ChEBI" id="CHEBI:18420"/>
    </cofactor>
</comment>
<dbReference type="PROSITE" id="PS51462">
    <property type="entry name" value="NUDIX"/>
    <property type="match status" value="1"/>
</dbReference>
<gene>
    <name evidence="4" type="ORF">A4S02_08705</name>
</gene>
<reference evidence="5" key="1">
    <citation type="submission" date="2016-04" db="EMBL/GenBank/DDBJ databases">
        <authorList>
            <person name="Jeon C.O."/>
            <person name="Cho G.Y."/>
            <person name="Jeong H.I."/>
            <person name="Kim K.H."/>
        </authorList>
    </citation>
    <scope>NUCLEOTIDE SEQUENCE [LARGE SCALE GENOMIC DNA]</scope>
    <source>
        <strain evidence="5">LMG 1590</strain>
    </source>
</reference>
<dbReference type="Proteomes" id="UP000175973">
    <property type="component" value="Chromosome"/>
</dbReference>
<dbReference type="AlphaFoldDB" id="A0A1D8QWW6"/>
<dbReference type="SUPFAM" id="SSF55811">
    <property type="entry name" value="Nudix"/>
    <property type="match status" value="1"/>
</dbReference>
<evidence type="ECO:0000256" key="2">
    <source>
        <dbReference type="ARBA" id="ARBA00022801"/>
    </source>
</evidence>
<feature type="domain" description="Nudix hydrolase" evidence="3">
    <location>
        <begin position="5"/>
        <end position="136"/>
    </location>
</feature>
<evidence type="ECO:0000313" key="5">
    <source>
        <dbReference type="Proteomes" id="UP000175973"/>
    </source>
</evidence>
<accession>A0A1D8QWW6</accession>
<dbReference type="EMBL" id="CP015164">
    <property type="protein sequence ID" value="AOW46833.1"/>
    <property type="molecule type" value="Genomic_DNA"/>
</dbReference>
<proteinExistence type="predicted"/>
<sequence length="146" mass="16349">MPSSPRTIYLATALLISPAKSILLVRKHGTRFFMQPGGKRETGETPEQTLERELQEELSLTVSVSAQNHIGRFLAPAANEPDHIIEAELFQLPIQTEMASPAAEIEQIIWINPFNLPDDLPLAPFTKDTVIPLEHNPISLVHIQRR</sequence>